<evidence type="ECO:0000256" key="2">
    <source>
        <dbReference type="ARBA" id="ARBA00010991"/>
    </source>
</evidence>
<evidence type="ECO:0000256" key="6">
    <source>
        <dbReference type="SAM" id="MobiDB-lite"/>
    </source>
</evidence>
<keyword evidence="3" id="KW-0227">DNA damage</keyword>
<dbReference type="GO" id="GO:0030896">
    <property type="term" value="C:checkpoint clamp complex"/>
    <property type="evidence" value="ECO:0007669"/>
    <property type="project" value="TreeGrafter"/>
</dbReference>
<keyword evidence="9" id="KW-1185">Reference proteome</keyword>
<feature type="compositionally biased region" description="Pro residues" evidence="6">
    <location>
        <begin position="708"/>
        <end position="721"/>
    </location>
</feature>
<feature type="transmembrane region" description="Helical" evidence="7">
    <location>
        <begin position="54"/>
        <end position="71"/>
    </location>
</feature>
<dbReference type="Gene3D" id="3.70.10.10">
    <property type="match status" value="1"/>
</dbReference>
<dbReference type="AlphaFoldDB" id="A0A4V6WJY2"/>
<dbReference type="Pfam" id="PF02144">
    <property type="entry name" value="Rad1"/>
    <property type="match status" value="1"/>
</dbReference>
<comment type="similarity">
    <text evidence="2">Belongs to the rad1 family.</text>
</comment>
<evidence type="ECO:0000313" key="8">
    <source>
        <dbReference type="EMBL" id="TKA33269.1"/>
    </source>
</evidence>
<organism evidence="8 9">
    <name type="scientific">Salinomyces thailandicus</name>
    <dbReference type="NCBI Taxonomy" id="706561"/>
    <lineage>
        <taxon>Eukaryota</taxon>
        <taxon>Fungi</taxon>
        <taxon>Dikarya</taxon>
        <taxon>Ascomycota</taxon>
        <taxon>Pezizomycotina</taxon>
        <taxon>Dothideomycetes</taxon>
        <taxon>Dothideomycetidae</taxon>
        <taxon>Mycosphaerellales</taxon>
        <taxon>Teratosphaeriaceae</taxon>
        <taxon>Salinomyces</taxon>
    </lineage>
</organism>
<dbReference type="GO" id="GO:0000077">
    <property type="term" value="P:DNA damage checkpoint signaling"/>
    <property type="evidence" value="ECO:0007669"/>
    <property type="project" value="InterPro"/>
</dbReference>
<dbReference type="GO" id="GO:0008250">
    <property type="term" value="C:oligosaccharyltransferase complex"/>
    <property type="evidence" value="ECO:0007669"/>
    <property type="project" value="InterPro"/>
</dbReference>
<feature type="transmembrane region" description="Helical" evidence="7">
    <location>
        <begin position="28"/>
        <end position="47"/>
    </location>
</feature>
<keyword evidence="5" id="KW-0539">Nucleus</keyword>
<feature type="compositionally biased region" description="Basic and acidic residues" evidence="6">
    <location>
        <begin position="768"/>
        <end position="780"/>
    </location>
</feature>
<protein>
    <submittedName>
        <fullName evidence="8">Uncharacterized protein</fullName>
    </submittedName>
</protein>
<keyword evidence="7" id="KW-1133">Transmembrane helix</keyword>
<feature type="compositionally biased region" description="Polar residues" evidence="6">
    <location>
        <begin position="743"/>
        <end position="764"/>
    </location>
</feature>
<evidence type="ECO:0000256" key="5">
    <source>
        <dbReference type="ARBA" id="ARBA00023242"/>
    </source>
</evidence>
<dbReference type="Proteomes" id="UP000308549">
    <property type="component" value="Unassembled WGS sequence"/>
</dbReference>
<keyword evidence="7" id="KW-0812">Transmembrane</keyword>
<feature type="region of interest" description="Disordered" evidence="6">
    <location>
        <begin position="698"/>
        <end position="888"/>
    </location>
</feature>
<dbReference type="PRINTS" id="PR01245">
    <property type="entry name" value="RAD1REC1"/>
</dbReference>
<reference evidence="8 9" key="1">
    <citation type="submission" date="2017-03" db="EMBL/GenBank/DDBJ databases">
        <title>Genomes of endolithic fungi from Antarctica.</title>
        <authorList>
            <person name="Coleine C."/>
            <person name="Masonjones S."/>
            <person name="Stajich J.E."/>
        </authorList>
    </citation>
    <scope>NUCLEOTIDE SEQUENCE [LARGE SCALE GENOMIC DNA]</scope>
    <source>
        <strain evidence="8 9">CCFEE 6315</strain>
    </source>
</reference>
<comment type="subcellular location">
    <subcellularLocation>
        <location evidence="1">Nucleus</location>
    </subcellularLocation>
</comment>
<evidence type="ECO:0000256" key="4">
    <source>
        <dbReference type="ARBA" id="ARBA00023204"/>
    </source>
</evidence>
<name>A0A4V6WJY2_9PEZI</name>
<proteinExistence type="inferred from homology"/>
<dbReference type="EMBL" id="NAJL01000003">
    <property type="protein sequence ID" value="TKA33269.1"/>
    <property type="molecule type" value="Genomic_DNA"/>
</dbReference>
<dbReference type="InterPro" id="IPR003021">
    <property type="entry name" value="Rad1_Rec1_Rad17"/>
</dbReference>
<dbReference type="SUPFAM" id="SSF55979">
    <property type="entry name" value="DNA clamp"/>
    <property type="match status" value="1"/>
</dbReference>
<dbReference type="PANTHER" id="PTHR10870">
    <property type="entry name" value="CELL CYCLE CHECKPOINT PROTEIN RAD1"/>
    <property type="match status" value="1"/>
</dbReference>
<feature type="compositionally biased region" description="Pro residues" evidence="6">
    <location>
        <begin position="793"/>
        <end position="806"/>
    </location>
</feature>
<dbReference type="InterPro" id="IPR046938">
    <property type="entry name" value="DNA_clamp_sf"/>
</dbReference>
<accession>A0A4V6WJY2</accession>
<dbReference type="OrthoDB" id="337581at2759"/>
<evidence type="ECO:0000256" key="1">
    <source>
        <dbReference type="ARBA" id="ARBA00004123"/>
    </source>
</evidence>
<keyword evidence="4" id="KW-0234">DNA repair</keyword>
<keyword evidence="7" id="KW-0472">Membrane</keyword>
<dbReference type="PANTHER" id="PTHR10870:SF0">
    <property type="entry name" value="CELL CYCLE CHECKPOINT PROTEIN RAD1"/>
    <property type="match status" value="1"/>
</dbReference>
<evidence type="ECO:0000256" key="7">
    <source>
        <dbReference type="SAM" id="Phobius"/>
    </source>
</evidence>
<evidence type="ECO:0000313" key="9">
    <source>
        <dbReference type="Proteomes" id="UP000308549"/>
    </source>
</evidence>
<sequence>MSATPLQELWEASAGQPFQPAIGKGTQFTVGSALLLLAFILSGLFGLNNTLKNVPLLGIPASLAFGFGAVTEQGSIMESFVFFEKALFTSYKYNAPPPPSSQDDPQSPIFEVSLMSLLETLNIFSLSDPNANKRPGGDSYDAFAAHRLNRHAGINAFSNSALGVSGVCSLTYDGEGSPLSIHMSESGVTTTCDLTTYEADTAEEIPFDRDAIRLKAIIRSYSLLDAITELGSMSPEHVTITASPASRTHQSDLSLFASGALGSATVDFTVHASSDTPILETFYCPSKIAASFKFTLIKSAQRAMGFAQKVSLRLDEEGVLSMQFLVQVEEGNGGSEGAAFVDFRVVPLVEGEGDIEDLDVFSAKAREPAAIALSTYTFARKAREPPTGEYTEHTTLNPTSTTTIGFADTAYVNMRYLNLDVLLFAENSTIPLQEFRTQCFAYQDGAVRKPCLCSYIPDLGTGAPFQISVHSWEKRPAILGPNGGYAPDAVPVWRVKVAIDGMTVVEEIFGEDVAWPKLINRASAGDMGDQLVFPEFRRALTTEHQWSPVEDRDHIKIQVSGGYLRGEAEEFIKVFDHAIFSFQAVPLNILELTGIAWPNPNLPVFNNPIQVPEARRISVGNPQYDDASSRSTSAYSTYPRAMYPPATHMGHPPMHTPGPLVGRPGPVMGGMGHVYMGHREPVHARLPSNPANQLMGVMPGYANSMQAPPLPQRPLPTPPLQPVDRSRGDSRYSDISMHASCGSFPSCTTEDASGSILHNNQPVQSVKGRKEGSSPAKPRDFLSTVMDTASPTVLPPSMPAPSPSSGPGPTAATVDTPKAWSPGESGGSASARKRTRSALKGLTLSEVNGSPGKKELPPRKISRARRGPSVSTRASKVGLEDQDMPTTE</sequence>
<dbReference type="GO" id="GO:0006281">
    <property type="term" value="P:DNA repair"/>
    <property type="evidence" value="ECO:0007669"/>
    <property type="project" value="UniProtKB-KW"/>
</dbReference>
<comment type="caution">
    <text evidence="8">The sequence shown here is derived from an EMBL/GenBank/DDBJ whole genome shotgun (WGS) entry which is preliminary data.</text>
</comment>
<evidence type="ECO:0000256" key="3">
    <source>
        <dbReference type="ARBA" id="ARBA00022763"/>
    </source>
</evidence>
<gene>
    <name evidence="8" type="ORF">B0A50_00822</name>
</gene>